<evidence type="ECO:0000259" key="7">
    <source>
        <dbReference type="PROSITE" id="PS50203"/>
    </source>
</evidence>
<dbReference type="GO" id="GO:0004198">
    <property type="term" value="F:calcium-dependent cysteine-type endopeptidase activity"/>
    <property type="evidence" value="ECO:0007669"/>
    <property type="project" value="InterPro"/>
</dbReference>
<reference evidence="8 9" key="1">
    <citation type="journal article" date="2018" name="Sci. Rep.">
        <title>Genomic signatures of local adaptation to the degree of environmental predictability in rotifers.</title>
        <authorList>
            <person name="Franch-Gras L."/>
            <person name="Hahn C."/>
            <person name="Garcia-Roger E.M."/>
            <person name="Carmona M.J."/>
            <person name="Serra M."/>
            <person name="Gomez A."/>
        </authorList>
    </citation>
    <scope>NUCLEOTIDE SEQUENCE [LARGE SCALE GENOMIC DNA]</scope>
    <source>
        <strain evidence="8">HYR1</strain>
    </source>
</reference>
<dbReference type="SMART" id="SM00230">
    <property type="entry name" value="CysPc"/>
    <property type="match status" value="1"/>
</dbReference>
<feature type="domain" description="Calpain catalytic" evidence="7">
    <location>
        <begin position="24"/>
        <end position="350"/>
    </location>
</feature>
<dbReference type="STRING" id="10195.A0A3M7RCC7"/>
<gene>
    <name evidence="8" type="ORF">BpHYR1_039067</name>
</gene>
<dbReference type="SMART" id="SM00720">
    <property type="entry name" value="calpain_III"/>
    <property type="match status" value="1"/>
</dbReference>
<feature type="active site" evidence="5 6">
    <location>
        <position position="290"/>
    </location>
</feature>
<evidence type="ECO:0000256" key="6">
    <source>
        <dbReference type="PROSITE-ProRule" id="PRU00239"/>
    </source>
</evidence>
<evidence type="ECO:0000313" key="8">
    <source>
        <dbReference type="EMBL" id="RNA20918.1"/>
    </source>
</evidence>
<dbReference type="InterPro" id="IPR022684">
    <property type="entry name" value="Calpain_cysteine_protease"/>
</dbReference>
<feature type="active site" evidence="5 6">
    <location>
        <position position="81"/>
    </location>
</feature>
<dbReference type="PANTHER" id="PTHR10183">
    <property type="entry name" value="CALPAIN"/>
    <property type="match status" value="1"/>
</dbReference>
<proteinExistence type="inferred from homology"/>
<evidence type="ECO:0000256" key="3">
    <source>
        <dbReference type="ARBA" id="ARBA00022801"/>
    </source>
</evidence>
<dbReference type="InterPro" id="IPR001300">
    <property type="entry name" value="Peptidase_C2_calpain_cat"/>
</dbReference>
<dbReference type="InterPro" id="IPR038765">
    <property type="entry name" value="Papain-like_cys_pep_sf"/>
</dbReference>
<dbReference type="SUPFAM" id="SSF54001">
    <property type="entry name" value="Cysteine proteinases"/>
    <property type="match status" value="1"/>
</dbReference>
<dbReference type="CDD" id="cd00044">
    <property type="entry name" value="CysPc"/>
    <property type="match status" value="1"/>
</dbReference>
<comment type="caution">
    <text evidence="8">The sequence shown here is derived from an EMBL/GenBank/DDBJ whole genome shotgun (WGS) entry which is preliminary data.</text>
</comment>
<dbReference type="InterPro" id="IPR036213">
    <property type="entry name" value="Calpain_III_sf"/>
</dbReference>
<dbReference type="PANTHER" id="PTHR10183:SF433">
    <property type="entry name" value="CALPAIN-A-RELATED"/>
    <property type="match status" value="1"/>
</dbReference>
<sequence>MLFKPYLNQNYDTLKTKLLKRSELFEDSFFPANPNSLYRFQNITTGIKVYWKRPFDICNSPKFIVDSIVPNDLFQGQLGNCWVIAAASSLLSVPEYLNRVIPTDQSFEDDAYAGIFHFRFWHDGEWTEVVVDDRLPVDENNKLIFCQNLVDNNEMFGPLLEKAYAKLNICYEFLDGGLAEDALVDFTGGVSETLNLKRSSKLVNESRFIDPSKLWNIIFKSNIHKSLMSCSASADKSLIESVLGNGIVLGHAYSIIDVYEIIEKKGNQIFRSKDDSETYSKSICLLKLRNPWGQKNSFSGRWSMESEEWQKIAEEVKEKIGHKKQQDGQFLMNLEDFILNFDVMVIVHVDLTGIVEDSANRINWTSQKYFGELKSFESSRENDDLVRNPHYEIRVSKNKFKEKTYIIVSLIQTKIASRRGETDGTFENSLEAIGFKLFASRSLANNNKYVYNSNFKQINGTKKFMYKKEVSKRMELTPEIIKIVPCVFKNDKLVGYVLRIYIEKGNSIFRATVDNLPSPILESHDYYFRTETLELQHSLDTANNLHNENSDGTRHDLAETESERDIGIQLTRNLKWGELAKIAANRANFTIDHLDVPLNADGPNITLAEVVKRGLNTKSSDFEANLALANNKLTREREKRASNIMIFGLKCDNDKHCDDQVNDLVGVLSLNSCQIKRIVKLVPKNSNLTRPPPILVEFDSPSTSETALKSTRALKTHERFVGVQVAPDLTPSERLGLKLEHDACVEMNSKLPADSPFEWRV</sequence>
<evidence type="ECO:0000313" key="9">
    <source>
        <dbReference type="Proteomes" id="UP000276133"/>
    </source>
</evidence>
<dbReference type="SUPFAM" id="SSF49758">
    <property type="entry name" value="Calpain large subunit, middle domain (domain III)"/>
    <property type="match status" value="1"/>
</dbReference>
<dbReference type="Pfam" id="PF01067">
    <property type="entry name" value="Calpain_III"/>
    <property type="match status" value="1"/>
</dbReference>
<dbReference type="EMBL" id="REGN01003759">
    <property type="protein sequence ID" value="RNA20918.1"/>
    <property type="molecule type" value="Genomic_DNA"/>
</dbReference>
<protein>
    <submittedName>
        <fullName evidence="8">Calpain-5</fullName>
    </submittedName>
</protein>
<dbReference type="GO" id="GO:0006508">
    <property type="term" value="P:proteolysis"/>
    <property type="evidence" value="ECO:0007669"/>
    <property type="project" value="UniProtKB-KW"/>
</dbReference>
<feature type="non-terminal residue" evidence="8">
    <location>
        <position position="761"/>
    </location>
</feature>
<keyword evidence="3 6" id="KW-0378">Hydrolase</keyword>
<keyword evidence="4 6" id="KW-0788">Thiol protease</keyword>
<dbReference type="InterPro" id="IPR000169">
    <property type="entry name" value="Pept_cys_AS"/>
</dbReference>
<dbReference type="InterPro" id="IPR022682">
    <property type="entry name" value="Calpain_domain_III"/>
</dbReference>
<dbReference type="Proteomes" id="UP000276133">
    <property type="component" value="Unassembled WGS sequence"/>
</dbReference>
<dbReference type="AlphaFoldDB" id="A0A3M7RCC7"/>
<dbReference type="InterPro" id="IPR022683">
    <property type="entry name" value="Calpain_III"/>
</dbReference>
<feature type="active site" evidence="5 6">
    <location>
        <position position="251"/>
    </location>
</feature>
<accession>A0A3M7RCC7</accession>
<name>A0A3M7RCC7_BRAPC</name>
<dbReference type="OrthoDB" id="424753at2759"/>
<dbReference type="PRINTS" id="PR00704">
    <property type="entry name" value="CALPAIN"/>
</dbReference>
<keyword evidence="2 6" id="KW-0645">Protease</keyword>
<comment type="similarity">
    <text evidence="1">Belongs to the peptidase C2 family.</text>
</comment>
<organism evidence="8 9">
    <name type="scientific">Brachionus plicatilis</name>
    <name type="common">Marine rotifer</name>
    <name type="synonym">Brachionus muelleri</name>
    <dbReference type="NCBI Taxonomy" id="10195"/>
    <lineage>
        <taxon>Eukaryota</taxon>
        <taxon>Metazoa</taxon>
        <taxon>Spiralia</taxon>
        <taxon>Gnathifera</taxon>
        <taxon>Rotifera</taxon>
        <taxon>Eurotatoria</taxon>
        <taxon>Monogononta</taxon>
        <taxon>Pseudotrocha</taxon>
        <taxon>Ploima</taxon>
        <taxon>Brachionidae</taxon>
        <taxon>Brachionus</taxon>
    </lineage>
</organism>
<evidence type="ECO:0000256" key="5">
    <source>
        <dbReference type="PIRSR" id="PIRSR622684-1"/>
    </source>
</evidence>
<evidence type="ECO:0000256" key="4">
    <source>
        <dbReference type="ARBA" id="ARBA00022807"/>
    </source>
</evidence>
<evidence type="ECO:0000256" key="1">
    <source>
        <dbReference type="ARBA" id="ARBA00007623"/>
    </source>
</evidence>
<dbReference type="PROSITE" id="PS50203">
    <property type="entry name" value="CALPAIN_CAT"/>
    <property type="match status" value="1"/>
</dbReference>
<evidence type="ECO:0000256" key="2">
    <source>
        <dbReference type="ARBA" id="ARBA00022670"/>
    </source>
</evidence>
<dbReference type="Gene3D" id="2.60.120.380">
    <property type="match status" value="1"/>
</dbReference>
<dbReference type="Gene3D" id="3.90.70.10">
    <property type="entry name" value="Cysteine proteinases"/>
    <property type="match status" value="1"/>
</dbReference>
<keyword evidence="9" id="KW-1185">Reference proteome</keyword>
<dbReference type="Pfam" id="PF00648">
    <property type="entry name" value="Peptidase_C2"/>
    <property type="match status" value="1"/>
</dbReference>
<dbReference type="PROSITE" id="PS00139">
    <property type="entry name" value="THIOL_PROTEASE_CYS"/>
    <property type="match status" value="1"/>
</dbReference>
<dbReference type="GO" id="GO:0005737">
    <property type="term" value="C:cytoplasm"/>
    <property type="evidence" value="ECO:0007669"/>
    <property type="project" value="TreeGrafter"/>
</dbReference>